<feature type="region of interest" description="Disordered" evidence="1">
    <location>
        <begin position="1"/>
        <end position="22"/>
    </location>
</feature>
<dbReference type="AlphaFoldDB" id="W8BC82"/>
<dbReference type="EMBL" id="GAMC01007705">
    <property type="protein sequence ID" value="JAB98850.1"/>
    <property type="molecule type" value="mRNA"/>
</dbReference>
<reference evidence="2" key="1">
    <citation type="submission" date="2013-07" db="EMBL/GenBank/DDBJ databases">
        <authorList>
            <person name="Geib S."/>
        </authorList>
    </citation>
    <scope>NUCLEOTIDE SEQUENCE</scope>
</reference>
<evidence type="ECO:0000256" key="1">
    <source>
        <dbReference type="SAM" id="MobiDB-lite"/>
    </source>
</evidence>
<feature type="region of interest" description="Disordered" evidence="1">
    <location>
        <begin position="59"/>
        <end position="134"/>
    </location>
</feature>
<proteinExistence type="evidence at transcript level"/>
<protein>
    <submittedName>
        <fullName evidence="2">Uncharacterized protein</fullName>
    </submittedName>
</protein>
<evidence type="ECO:0000313" key="2">
    <source>
        <dbReference type="EMBL" id="JAB98850.1"/>
    </source>
</evidence>
<feature type="compositionally biased region" description="Low complexity" evidence="1">
    <location>
        <begin position="115"/>
        <end position="125"/>
    </location>
</feature>
<organism evidence="2">
    <name type="scientific">Ceratitis capitata</name>
    <name type="common">Mediterranean fruit fly</name>
    <name type="synonym">Tephritis capitata</name>
    <dbReference type="NCBI Taxonomy" id="7213"/>
    <lineage>
        <taxon>Eukaryota</taxon>
        <taxon>Metazoa</taxon>
        <taxon>Ecdysozoa</taxon>
        <taxon>Arthropoda</taxon>
        <taxon>Hexapoda</taxon>
        <taxon>Insecta</taxon>
        <taxon>Pterygota</taxon>
        <taxon>Neoptera</taxon>
        <taxon>Endopterygota</taxon>
        <taxon>Diptera</taxon>
        <taxon>Brachycera</taxon>
        <taxon>Muscomorpha</taxon>
        <taxon>Tephritoidea</taxon>
        <taxon>Tephritidae</taxon>
        <taxon>Ceratitis</taxon>
        <taxon>Ceratitis</taxon>
    </lineage>
</organism>
<accession>W8BC82</accession>
<reference evidence="2" key="2">
    <citation type="journal article" date="2014" name="BMC Genomics">
        <title>A genomic perspective to assessing quality of mass-reared SIT flies used in Mediterranean fruit fly (Ceratitis capitata) eradication in California.</title>
        <authorList>
            <person name="Calla B."/>
            <person name="Hall B."/>
            <person name="Hou S."/>
            <person name="Geib S.M."/>
        </authorList>
    </citation>
    <scope>NUCLEOTIDE SEQUENCE</scope>
</reference>
<sequence>MRSLLHTYKMVKENDDNNTRTTSYHTQYMSDMEKIFGESYLAESDHILQIGIDSEEAFDISRRASDGPSQRGESSPLQDSSFSKPELDIKESPPSSPYSQTHLKISPPPSPTPQLPTTTTLLSSQMKPAAKSKL</sequence>
<feature type="compositionally biased region" description="Polar residues" evidence="1">
    <location>
        <begin position="67"/>
        <end position="83"/>
    </location>
</feature>
<name>W8BC82_CERCA</name>